<dbReference type="EMBL" id="MPDP01000246">
    <property type="protein sequence ID" value="KAK1470176.1"/>
    <property type="molecule type" value="Genomic_DNA"/>
</dbReference>
<evidence type="ECO:0000313" key="2">
    <source>
        <dbReference type="EMBL" id="KAK1470176.1"/>
    </source>
</evidence>
<keyword evidence="3" id="KW-1185">Reference proteome</keyword>
<dbReference type="AlphaFoldDB" id="A0AAI9V4M0"/>
<name>A0AAI9V4M0_9PEZI</name>
<proteinExistence type="predicted"/>
<evidence type="ECO:0000256" key="1">
    <source>
        <dbReference type="SAM" id="MobiDB-lite"/>
    </source>
</evidence>
<reference evidence="2" key="1">
    <citation type="submission" date="2016-11" db="EMBL/GenBank/DDBJ databases">
        <title>The genome sequence of Colletotrichum cuscutae.</title>
        <authorList>
            <person name="Baroncelli R."/>
        </authorList>
    </citation>
    <scope>NUCLEOTIDE SEQUENCE</scope>
    <source>
        <strain evidence="2">IMI 304802</strain>
    </source>
</reference>
<sequence>MADFREIEERVTDVDLPEPRVAFYIEFLHINGHRRWAKVYLTYFQLQGQQFVSSNIKSVACCNSADSDRFDDDLDQIHSLRFGQGHWIKAGREHLPPLTTENPIPSSCQNRRSEACQKLHTRKHAIEDERDRLSHEGQHSRLKRDLFKLPSDFTSQRDDERSSKRTKHSEDSGKIREAASGIRESLNELCKNATAEQQKEVQETIAQVDGAASIACFVQKVAQGAESLSKPKKSSDTLRFGRLVGYLRNRIHDDGTELDSLIDSIKSGVRNRSKRIVFDYEAISGNIQVFRKFVLDITEKSTGMPSELPPNLSELLASLAPALTNATAARERNAERNRTAKKHQIVNQIIKTGTKFAELRQVRNQDIKYVISSAVDALSSVLQKVPDNVTVLHIPAVVAYLLGVDYSLACHALRLPQFAANDFGIISQLEKLAEEFNGLNVDAPEYRFWCSNIEDRATTTMSVPMSKLRSASSIIALTDDDSERLSSALLSEFGFDESWWDFSNLDMNHVMGVNNHGQFTGCT</sequence>
<feature type="region of interest" description="Disordered" evidence="1">
    <location>
        <begin position="128"/>
        <end position="176"/>
    </location>
</feature>
<accession>A0AAI9V4M0</accession>
<gene>
    <name evidence="2" type="ORF">CCUS01_06561</name>
</gene>
<evidence type="ECO:0000313" key="3">
    <source>
        <dbReference type="Proteomes" id="UP001239213"/>
    </source>
</evidence>
<feature type="compositionally biased region" description="Basic and acidic residues" evidence="1">
    <location>
        <begin position="155"/>
        <end position="176"/>
    </location>
</feature>
<organism evidence="2 3">
    <name type="scientific">Colletotrichum cuscutae</name>
    <dbReference type="NCBI Taxonomy" id="1209917"/>
    <lineage>
        <taxon>Eukaryota</taxon>
        <taxon>Fungi</taxon>
        <taxon>Dikarya</taxon>
        <taxon>Ascomycota</taxon>
        <taxon>Pezizomycotina</taxon>
        <taxon>Sordariomycetes</taxon>
        <taxon>Hypocreomycetidae</taxon>
        <taxon>Glomerellales</taxon>
        <taxon>Glomerellaceae</taxon>
        <taxon>Colletotrichum</taxon>
        <taxon>Colletotrichum acutatum species complex</taxon>
    </lineage>
</organism>
<feature type="compositionally biased region" description="Basic and acidic residues" evidence="1">
    <location>
        <begin position="128"/>
        <end position="147"/>
    </location>
</feature>
<protein>
    <submittedName>
        <fullName evidence="2">Uncharacterized protein</fullName>
    </submittedName>
</protein>
<dbReference type="Proteomes" id="UP001239213">
    <property type="component" value="Unassembled WGS sequence"/>
</dbReference>
<comment type="caution">
    <text evidence="2">The sequence shown here is derived from an EMBL/GenBank/DDBJ whole genome shotgun (WGS) entry which is preliminary data.</text>
</comment>